<evidence type="ECO:0000313" key="2">
    <source>
        <dbReference type="EMBL" id="TXK06627.1"/>
    </source>
</evidence>
<dbReference type="Proteomes" id="UP000321196">
    <property type="component" value="Unassembled WGS sequence"/>
</dbReference>
<gene>
    <name evidence="2" type="ORF">FVP60_06705</name>
</gene>
<proteinExistence type="predicted"/>
<organism evidence="2 3">
    <name type="scientific">Microbacterium mitrae</name>
    <dbReference type="NCBI Taxonomy" id="664640"/>
    <lineage>
        <taxon>Bacteria</taxon>
        <taxon>Bacillati</taxon>
        <taxon>Actinomycetota</taxon>
        <taxon>Actinomycetes</taxon>
        <taxon>Micrococcales</taxon>
        <taxon>Microbacteriaceae</taxon>
        <taxon>Microbacterium</taxon>
    </lineage>
</organism>
<evidence type="ECO:0000313" key="3">
    <source>
        <dbReference type="Proteomes" id="UP000321196"/>
    </source>
</evidence>
<dbReference type="OrthoDB" id="4821850at2"/>
<comment type="caution">
    <text evidence="2">The sequence shown here is derived from an EMBL/GenBank/DDBJ whole genome shotgun (WGS) entry which is preliminary data.</text>
</comment>
<evidence type="ECO:0000256" key="1">
    <source>
        <dbReference type="SAM" id="Phobius"/>
    </source>
</evidence>
<keyword evidence="1" id="KW-0472">Membrane</keyword>
<accession>A0A5C8HT19</accession>
<evidence type="ECO:0008006" key="4">
    <source>
        <dbReference type="Google" id="ProtNLM"/>
    </source>
</evidence>
<dbReference type="EMBL" id="VRSW01000001">
    <property type="protein sequence ID" value="TXK06627.1"/>
    <property type="molecule type" value="Genomic_DNA"/>
</dbReference>
<keyword evidence="1" id="KW-1133">Transmembrane helix</keyword>
<keyword evidence="1" id="KW-0812">Transmembrane</keyword>
<dbReference type="RefSeq" id="WP_147825431.1">
    <property type="nucleotide sequence ID" value="NZ_BAAARG010000001.1"/>
</dbReference>
<feature type="transmembrane region" description="Helical" evidence="1">
    <location>
        <begin position="301"/>
        <end position="322"/>
    </location>
</feature>
<keyword evidence="3" id="KW-1185">Reference proteome</keyword>
<sequence>MSVIDTFVPGTPSQIKAAAELLDPSFKGVLEVSETVGDVVPTSVRSHWYGASADAYVSLLHDVGDASGELMSFAGDGAEKLRAYAGQLERMQSDFAGHREKAKSDGLSVSGDKISAPVPPTSYEVTDRDDPNWNAWQRYQDRVKTYNRIAEDVGSWWGELEVWVHENLDAFAGTIPADSALTTALEALGEAGADIPKEYIGFQGDLWKENAEFLKGEGERLRTEADDWVRKLRSGNPAVRAAAEAANPHALRWQASEVEELASKLGKTAKWVPGVGWVIDGVDLVKALEGDGSPSAVGVEILAGTAGGIVGGALVGAGLVAAGITAPVWVPVAAGAAIAIGVGAGAVWAYESWVPQDVREAIDAGMRDGWDATTDFAEDAWDNTTEFVGDVGHGIGKAWDGLWN</sequence>
<name>A0A5C8HT19_9MICO</name>
<protein>
    <recommendedName>
        <fullName evidence="4">WXG100 family type VII secretion target</fullName>
    </recommendedName>
</protein>
<dbReference type="AlphaFoldDB" id="A0A5C8HT19"/>
<reference evidence="2 3" key="1">
    <citation type="submission" date="2019-08" db="EMBL/GenBank/DDBJ databases">
        <authorList>
            <person name="Dong K."/>
        </authorList>
    </citation>
    <scope>NUCLEOTIDE SEQUENCE [LARGE SCALE GENOMIC DNA]</scope>
    <source>
        <strain evidence="2 3">M4-8</strain>
    </source>
</reference>
<feature type="transmembrane region" description="Helical" evidence="1">
    <location>
        <begin position="328"/>
        <end position="350"/>
    </location>
</feature>